<evidence type="ECO:0000313" key="2">
    <source>
        <dbReference type="Proteomes" id="UP001440984"/>
    </source>
</evidence>
<reference evidence="1 2" key="1">
    <citation type="submission" date="2024-05" db="EMBL/GenBank/DDBJ databases">
        <authorList>
            <person name="Zhao H."/>
            <person name="Xu Y."/>
            <person name="Lin S."/>
            <person name="Spain J.C."/>
            <person name="Zhou N.-Y."/>
        </authorList>
    </citation>
    <scope>NUCLEOTIDE SEQUENCE [LARGE SCALE GENOMIC DNA]</scope>
    <source>
        <strain evidence="1 2">NEAU-NG30</strain>
    </source>
</reference>
<sequence length="210" mass="23249">MLYLANASSPRVRDAMRAGDLGQMCTPAEGRSPLRGVEWAADTGCFSAKGYPGDEKWLAWLEKLAPWQEHCLFAAAPDRFDPALGDDMAAASLERSRPWLPVIRDLGYPAALVAQDGLTVDEVPWQEIDALFIGGTTGWKLSRAAQRLEVRAKERGKHLHVGRVNSARRWQLTELFGCDTADGTFLAYGPDQNLQRQARWPVPNLFGDQA</sequence>
<evidence type="ECO:0000313" key="1">
    <source>
        <dbReference type="EMBL" id="MEQ0560758.1"/>
    </source>
</evidence>
<comment type="caution">
    <text evidence="1">The sequence shown here is derived from an EMBL/GenBank/DDBJ whole genome shotgun (WGS) entry which is preliminary data.</text>
</comment>
<gene>
    <name evidence="1" type="ORF">ABJI51_16855</name>
</gene>
<protein>
    <submittedName>
        <fullName evidence="1">Uncharacterized protein</fullName>
    </submittedName>
</protein>
<name>A0ABV0LEN4_9PSEU</name>
<organism evidence="1 2">
    <name type="scientific">Amycolatopsis melonis</name>
    <dbReference type="NCBI Taxonomy" id="3156488"/>
    <lineage>
        <taxon>Bacteria</taxon>
        <taxon>Bacillati</taxon>
        <taxon>Actinomycetota</taxon>
        <taxon>Actinomycetes</taxon>
        <taxon>Pseudonocardiales</taxon>
        <taxon>Pseudonocardiaceae</taxon>
        <taxon>Amycolatopsis</taxon>
    </lineage>
</organism>
<accession>A0ABV0LEN4</accession>
<keyword evidence="2" id="KW-1185">Reference proteome</keyword>
<dbReference type="EMBL" id="JBDZYD010000005">
    <property type="protein sequence ID" value="MEQ0560758.1"/>
    <property type="molecule type" value="Genomic_DNA"/>
</dbReference>
<proteinExistence type="predicted"/>
<dbReference type="Proteomes" id="UP001440984">
    <property type="component" value="Unassembled WGS sequence"/>
</dbReference>
<dbReference type="RefSeq" id="WP_348951830.1">
    <property type="nucleotide sequence ID" value="NZ_JBDZYD010000005.1"/>
</dbReference>